<dbReference type="Gene3D" id="1.10.10.10">
    <property type="entry name" value="Winged helix-like DNA-binding domain superfamily/Winged helix DNA-binding domain"/>
    <property type="match status" value="1"/>
</dbReference>
<dbReference type="SUPFAM" id="SSF46894">
    <property type="entry name" value="C-terminal effector domain of the bipartite response regulators"/>
    <property type="match status" value="1"/>
</dbReference>
<dbReference type="AlphaFoldDB" id="A0A1C4Y7I7"/>
<evidence type="ECO:0000259" key="3">
    <source>
        <dbReference type="SMART" id="SM00862"/>
    </source>
</evidence>
<dbReference type="PANTHER" id="PTHR47691:SF3">
    <property type="entry name" value="HTH-TYPE TRANSCRIPTIONAL REGULATOR RV0890C-RELATED"/>
    <property type="match status" value="1"/>
</dbReference>
<dbReference type="InterPro" id="IPR016032">
    <property type="entry name" value="Sig_transdc_resp-reg_C-effctor"/>
</dbReference>
<dbReference type="GO" id="GO:0006355">
    <property type="term" value="P:regulation of DNA-templated transcription"/>
    <property type="evidence" value="ECO:0007669"/>
    <property type="project" value="InterPro"/>
</dbReference>
<keyword evidence="6" id="KW-1185">Reference proteome</keyword>
<dbReference type="Pfam" id="PF25872">
    <property type="entry name" value="HTH_77"/>
    <property type="match status" value="1"/>
</dbReference>
<dbReference type="InterPro" id="IPR058852">
    <property type="entry name" value="HTH_77"/>
</dbReference>
<accession>A0A1C4Y7I7</accession>
<feature type="domain" description="Bacterial transcriptional activator" evidence="4">
    <location>
        <begin position="97"/>
        <end position="231"/>
    </location>
</feature>
<dbReference type="GO" id="GO:0003677">
    <property type="term" value="F:DNA binding"/>
    <property type="evidence" value="ECO:0007669"/>
    <property type="project" value="UniProtKB-KW"/>
</dbReference>
<dbReference type="SUPFAM" id="SSF52540">
    <property type="entry name" value="P-loop containing nucleoside triphosphate hydrolases"/>
    <property type="match status" value="1"/>
</dbReference>
<dbReference type="InterPro" id="IPR036388">
    <property type="entry name" value="WH-like_DNA-bd_sf"/>
</dbReference>
<evidence type="ECO:0000259" key="4">
    <source>
        <dbReference type="SMART" id="SM01043"/>
    </source>
</evidence>
<gene>
    <name evidence="5" type="ORF">GA0070607_6356</name>
</gene>
<feature type="domain" description="OmpR/PhoB-type" evidence="3">
    <location>
        <begin position="22"/>
        <end position="90"/>
    </location>
</feature>
<dbReference type="SUPFAM" id="SSF48452">
    <property type="entry name" value="TPR-like"/>
    <property type="match status" value="1"/>
</dbReference>
<evidence type="ECO:0000256" key="1">
    <source>
        <dbReference type="ARBA" id="ARBA00005820"/>
    </source>
</evidence>
<dbReference type="Pfam" id="PF03704">
    <property type="entry name" value="BTAD"/>
    <property type="match status" value="1"/>
</dbReference>
<dbReference type="Proteomes" id="UP000198243">
    <property type="component" value="Chromosome I"/>
</dbReference>
<proteinExistence type="inferred from homology"/>
<evidence type="ECO:0000313" key="6">
    <source>
        <dbReference type="Proteomes" id="UP000198243"/>
    </source>
</evidence>
<organism evidence="5 6">
    <name type="scientific">Micromonospora coriariae</name>
    <dbReference type="NCBI Taxonomy" id="285665"/>
    <lineage>
        <taxon>Bacteria</taxon>
        <taxon>Bacillati</taxon>
        <taxon>Actinomycetota</taxon>
        <taxon>Actinomycetes</taxon>
        <taxon>Micromonosporales</taxon>
        <taxon>Micromonosporaceae</taxon>
        <taxon>Micromonospora</taxon>
    </lineage>
</organism>
<dbReference type="InterPro" id="IPR011990">
    <property type="entry name" value="TPR-like_helical_dom_sf"/>
</dbReference>
<dbReference type="SMART" id="SM00862">
    <property type="entry name" value="Trans_reg_C"/>
    <property type="match status" value="1"/>
</dbReference>
<name>A0A1C4Y7I7_9ACTN</name>
<dbReference type="GO" id="GO:0000160">
    <property type="term" value="P:phosphorelay signal transduction system"/>
    <property type="evidence" value="ECO:0007669"/>
    <property type="project" value="InterPro"/>
</dbReference>
<reference evidence="6" key="1">
    <citation type="submission" date="2016-06" db="EMBL/GenBank/DDBJ databases">
        <authorList>
            <person name="Varghese N."/>
            <person name="Submissions Spin"/>
        </authorList>
    </citation>
    <scope>NUCLEOTIDE SEQUENCE [LARGE SCALE GENOMIC DNA]</scope>
    <source>
        <strain evidence="6">DSM 44875</strain>
    </source>
</reference>
<dbReference type="Gene3D" id="3.40.50.300">
    <property type="entry name" value="P-loop containing nucleotide triphosphate hydrolases"/>
    <property type="match status" value="1"/>
</dbReference>
<dbReference type="InterPro" id="IPR005158">
    <property type="entry name" value="BTAD"/>
</dbReference>
<dbReference type="PANTHER" id="PTHR47691">
    <property type="entry name" value="REGULATOR-RELATED"/>
    <property type="match status" value="1"/>
</dbReference>
<keyword evidence="2" id="KW-0238">DNA-binding</keyword>
<evidence type="ECO:0000256" key="2">
    <source>
        <dbReference type="ARBA" id="ARBA00023125"/>
    </source>
</evidence>
<sequence length="1082" mass="114421">MDEVGDAGSVQITILGPLAVDGRPVRGERLAAVVRALVDARGRAVSTTLLVDAVWDGTPPDDATGAVQALVSRVRRLGLPVVAVPAGYRLPAEKISVDAVEARTLVERGRAALRTGDAPGARDPADRARALFPEVPELVTAEETRLFADVAALRAQAALAGAGPLDEVDLRRLVARTPPDEPSAALLVRVLAAQGRDADALEVVERLRAELADRYGTDPSPVITQVHLALLRGELTTPAVVAPPRPPARIALPAAWRRSMTALVGRERDVETVGGALTEAPLVTIVATGGAGKTRLAAEVARRAAAAGQSVRVIELAGLRSPDEVLPTVLAALGGADTSATGGNLGLERRVLSPEERLRAVAPDLDGLIVLDNCEHVLDAAATVVADLIAVVPPEVAVLATSRAPLGLAGELVHRLTALPDDDALGLIQARATAGGAVPTWDTERALALCHRLDNLPLALELAAARLRHMPIDDVLAGLTDRFALLDDALRGLPERHASLWAMVDWSRELLAPEDRELLQRLAVIPAAFTADLAAAVARTPDVRRGLATLVEQSLLTLVEGDDPPRYRMLETVREYGEARLDAVGDREPAMAGLVGWAREQAVAFADHFVGPGQIEALARCAAEQENLIAGLRWALGSGDEPATVDVAAALFHLWSVRGLHLEVIGWARGLLHVEDPGRRRASGILRGRAAGRPLPDADRLAWLCLAIGVNAGISGELRLAVLARRALRTLLAERPAEMSPRQSVLASALPAFDASDEEKSMKGAAEMIAHPDPYVQGLGHFARAAIRENGGMAEPSVVDAELAYRRFEVAGDHWGMAMAAGAIGQFLIPSGGTESAEWLARSIRHMELVGAAQDARSIRVRLDAQLALTGDPEAERRLGETAAPGEAEELDSALARLGLAHLAWQRERYDEALDHADGVTRRLTGWAGGPPQPRVMLRVAVAVLQLRVAQVRPGSSQDADATAAGLLRLARDEALSTRDLPVIGSWALGGAELAAYRGDVATVRELFALGTRVGATFGFLGPPGDAERLTAALGDEEQREPLLAVWRERPVAAVIARVRELMDDLLAQVRSSCGTRATPAA</sequence>
<dbReference type="SMART" id="SM01043">
    <property type="entry name" value="BTAD"/>
    <property type="match status" value="1"/>
</dbReference>
<protein>
    <submittedName>
        <fullName evidence="5">Predicted ATPase</fullName>
    </submittedName>
</protein>
<comment type="similarity">
    <text evidence="1">Belongs to the AfsR/DnrI/RedD regulatory family.</text>
</comment>
<dbReference type="Gene3D" id="1.25.40.10">
    <property type="entry name" value="Tetratricopeptide repeat domain"/>
    <property type="match status" value="1"/>
</dbReference>
<dbReference type="InterPro" id="IPR027417">
    <property type="entry name" value="P-loop_NTPase"/>
</dbReference>
<evidence type="ECO:0000313" key="5">
    <source>
        <dbReference type="EMBL" id="SCF16586.1"/>
    </source>
</evidence>
<dbReference type="InterPro" id="IPR001867">
    <property type="entry name" value="OmpR/PhoB-type_DNA-bd"/>
</dbReference>
<dbReference type="EMBL" id="LT607412">
    <property type="protein sequence ID" value="SCF16586.1"/>
    <property type="molecule type" value="Genomic_DNA"/>
</dbReference>